<dbReference type="Proteomes" id="UP001295684">
    <property type="component" value="Unassembled WGS sequence"/>
</dbReference>
<dbReference type="AlphaFoldDB" id="A0AAD1UDY7"/>
<keyword evidence="2" id="KW-1185">Reference proteome</keyword>
<gene>
    <name evidence="1" type="ORF">ECRASSUSDP1_LOCUS8762</name>
</gene>
<organism evidence="1 2">
    <name type="scientific">Euplotes crassus</name>
    <dbReference type="NCBI Taxonomy" id="5936"/>
    <lineage>
        <taxon>Eukaryota</taxon>
        <taxon>Sar</taxon>
        <taxon>Alveolata</taxon>
        <taxon>Ciliophora</taxon>
        <taxon>Intramacronucleata</taxon>
        <taxon>Spirotrichea</taxon>
        <taxon>Hypotrichia</taxon>
        <taxon>Euplotida</taxon>
        <taxon>Euplotidae</taxon>
        <taxon>Moneuplotes</taxon>
    </lineage>
</organism>
<accession>A0AAD1UDY7</accession>
<proteinExistence type="predicted"/>
<reference evidence="1" key="1">
    <citation type="submission" date="2023-07" db="EMBL/GenBank/DDBJ databases">
        <authorList>
            <consortium name="AG Swart"/>
            <person name="Singh M."/>
            <person name="Singh A."/>
            <person name="Seah K."/>
            <person name="Emmerich C."/>
        </authorList>
    </citation>
    <scope>NUCLEOTIDE SEQUENCE</scope>
    <source>
        <strain evidence="1">DP1</strain>
    </source>
</reference>
<evidence type="ECO:0000313" key="1">
    <source>
        <dbReference type="EMBL" id="CAI2367476.1"/>
    </source>
</evidence>
<comment type="caution">
    <text evidence="1">The sequence shown here is derived from an EMBL/GenBank/DDBJ whole genome shotgun (WGS) entry which is preliminary data.</text>
</comment>
<sequence>MSKNGLESALQTIEYQKKVQNLKFEEAKEGRRRINQGQLSIAADRGIIRINCNTNSLGYNKKMKMINERLSSQIMNKYKNKFSLSNSKVLGGDFLTKDTIKMVKGSSNPSSLHSSIIQKNNPKAKETGFDSLLSPQISREERIKAKYCRKMGFLNSQIESDESRLSYVKHRGSQPHLGAVNNLLLTPSIKHSKIDDFLKSYKKCKVSKNTDKAEMIKEVLENIKSLTERKEANTLMREKARSLPEIKIDSSRNSSIHKSKPKKFRFKMSQQTINSEIMNIDTRSPQKQESIFDIDNELPDINLETERRPVELPTPTMLPLRLVSNAKTSKKKKNFSPSRTSIKKKAKKKFRLKKLKVKSVLGRIKIKKIKKRNRSQLDSPLRDIDDTPGVYRQFQRGLEGKPSGFETKKYKL</sequence>
<name>A0AAD1UDY7_EUPCR</name>
<dbReference type="EMBL" id="CAMPGE010008584">
    <property type="protein sequence ID" value="CAI2367476.1"/>
    <property type="molecule type" value="Genomic_DNA"/>
</dbReference>
<evidence type="ECO:0000313" key="2">
    <source>
        <dbReference type="Proteomes" id="UP001295684"/>
    </source>
</evidence>
<protein>
    <submittedName>
        <fullName evidence="1">Uncharacterized protein</fullName>
    </submittedName>
</protein>